<dbReference type="SUPFAM" id="SSF56731">
    <property type="entry name" value="DNA primase core"/>
    <property type="match status" value="1"/>
</dbReference>
<evidence type="ECO:0000313" key="3">
    <source>
        <dbReference type="EMBL" id="ACY99006.1"/>
    </source>
</evidence>
<dbReference type="GO" id="GO:0005737">
    <property type="term" value="C:cytoplasm"/>
    <property type="evidence" value="ECO:0007669"/>
    <property type="project" value="TreeGrafter"/>
</dbReference>
<dbReference type="PANTHER" id="PTHR30313:SF2">
    <property type="entry name" value="DNA PRIMASE"/>
    <property type="match status" value="1"/>
</dbReference>
<dbReference type="SMART" id="SM00493">
    <property type="entry name" value="TOPRIM"/>
    <property type="match status" value="1"/>
</dbReference>
<dbReference type="eggNOG" id="COG0358">
    <property type="taxonomic scope" value="Bacteria"/>
</dbReference>
<evidence type="ECO:0000259" key="2">
    <source>
        <dbReference type="SMART" id="SM00493"/>
    </source>
</evidence>
<name>D1AB63_THECD</name>
<feature type="domain" description="Toprim" evidence="2">
    <location>
        <begin position="356"/>
        <end position="446"/>
    </location>
</feature>
<dbReference type="AlphaFoldDB" id="D1AB63"/>
<gene>
    <name evidence="3" type="ordered locus">Tcur_3468</name>
</gene>
<dbReference type="Pfam" id="PF13155">
    <property type="entry name" value="Toprim_2"/>
    <property type="match status" value="1"/>
</dbReference>
<organism evidence="3 4">
    <name type="scientific">Thermomonospora curvata (strain ATCC 19995 / DSM 43183 / JCM 3096 / KCTC 9072 / NBRC 15933 / NCIMB 10081 / Henssen B9)</name>
    <dbReference type="NCBI Taxonomy" id="471852"/>
    <lineage>
        <taxon>Bacteria</taxon>
        <taxon>Bacillati</taxon>
        <taxon>Actinomycetota</taxon>
        <taxon>Actinomycetes</taxon>
        <taxon>Streptosporangiales</taxon>
        <taxon>Thermomonosporaceae</taxon>
        <taxon>Thermomonospora</taxon>
    </lineage>
</organism>
<accession>D1AB63</accession>
<evidence type="ECO:0000256" key="1">
    <source>
        <dbReference type="SAM" id="MobiDB-lite"/>
    </source>
</evidence>
<keyword evidence="4" id="KW-1185">Reference proteome</keyword>
<dbReference type="Pfam" id="PF08275">
    <property type="entry name" value="DNAG_N"/>
    <property type="match status" value="1"/>
</dbReference>
<dbReference type="HOGENOM" id="CLU_490826_0_0_11"/>
<dbReference type="InterPro" id="IPR013264">
    <property type="entry name" value="DNAG_N"/>
</dbReference>
<dbReference type="InterPro" id="IPR037068">
    <property type="entry name" value="DNA_primase_core_N_sf"/>
</dbReference>
<dbReference type="PANTHER" id="PTHR30313">
    <property type="entry name" value="DNA PRIMASE"/>
    <property type="match status" value="1"/>
</dbReference>
<dbReference type="Gene3D" id="3.90.980.10">
    <property type="entry name" value="DNA primase, catalytic core, N-terminal domain"/>
    <property type="match status" value="1"/>
</dbReference>
<dbReference type="OrthoDB" id="9803773at2"/>
<dbReference type="EMBL" id="CP001738">
    <property type="protein sequence ID" value="ACY99006.1"/>
    <property type="molecule type" value="Genomic_DNA"/>
</dbReference>
<sequence>MSTATPVPQAADTLQGVAEQETSRLLTGSRPWTWWLEQAARHGRHGFCNTVLIAAQRPAATDVRSPEEWRAAGRRVKSGERGIRILAPDGRRRAVFDISQTSGPPPRPQQASPQAAVARLRIAADSLGLQVDHDAPVGPDTLTALALRLGHRLLPAHTTSVAYLVLAHLGVPVPPLVYPRVRAWAADAAAVAAAGERILRAARVVTGRLDLVEAARECLAAAHAFFRARAPGSWVPAHLAERGLGPDALERWQIGYAPASWRALTGHLLSSGHRPEAIVAAGLARRGRNGALYDLFRDRAMFAIRDGDGAIAGFIGRLREGAAGPKYLNSPESPLFRKGRLLYGLQEVRGRLEAGARPVLVEGPFDALAVNTASPAHAAVATCGSAVTQAQVRALLKVWPRVSGPPAAGGLRQGADGPGVLVMPDGDAAGRAAALRAWEVLAKVGAPVDAVLLAEGGDPADVLRRRGPAALRGALASAHPLADLAVDAAVARAGGALHSPEDRVAALRAAAAVIAGMAPVHVARQVGRVAARLDLDHATVTSALVEAVTGATEAG</sequence>
<protein>
    <submittedName>
        <fullName evidence="3">DNA primase catalytic core domain protein</fullName>
    </submittedName>
</protein>
<feature type="region of interest" description="Disordered" evidence="1">
    <location>
        <begin position="1"/>
        <end position="23"/>
    </location>
</feature>
<reference evidence="3 4" key="1">
    <citation type="journal article" date="2011" name="Stand. Genomic Sci.">
        <title>Complete genome sequence of Thermomonospora curvata type strain (B9).</title>
        <authorList>
            <person name="Chertkov O."/>
            <person name="Sikorski J."/>
            <person name="Nolan M."/>
            <person name="Lapidus A."/>
            <person name="Lucas S."/>
            <person name="Del Rio T.G."/>
            <person name="Tice H."/>
            <person name="Cheng J.F."/>
            <person name="Goodwin L."/>
            <person name="Pitluck S."/>
            <person name="Liolios K."/>
            <person name="Ivanova N."/>
            <person name="Mavromatis K."/>
            <person name="Mikhailova N."/>
            <person name="Ovchinnikova G."/>
            <person name="Pati A."/>
            <person name="Chen A."/>
            <person name="Palaniappan K."/>
            <person name="Djao O.D."/>
            <person name="Land M."/>
            <person name="Hauser L."/>
            <person name="Chang Y.J."/>
            <person name="Jeffries C.D."/>
            <person name="Brettin T."/>
            <person name="Han C."/>
            <person name="Detter J.C."/>
            <person name="Rohde M."/>
            <person name="Goker M."/>
            <person name="Woyke T."/>
            <person name="Bristow J."/>
            <person name="Eisen J.A."/>
            <person name="Markowitz V."/>
            <person name="Hugenholtz P."/>
            <person name="Klenk H.P."/>
            <person name="Kyrpides N.C."/>
        </authorList>
    </citation>
    <scope>NUCLEOTIDE SEQUENCE [LARGE SCALE GENOMIC DNA]</scope>
    <source>
        <strain evidence="4">ATCC 19995 / DSM 43183 / JCM 3096 / KCTC 9072 / NBRC 15933 / NCIMB 10081 / Henssen B9</strain>
    </source>
</reference>
<dbReference type="InterPro" id="IPR006171">
    <property type="entry name" value="TOPRIM_dom"/>
</dbReference>
<dbReference type="RefSeq" id="WP_012853790.1">
    <property type="nucleotide sequence ID" value="NC_013510.1"/>
</dbReference>
<proteinExistence type="predicted"/>
<dbReference type="KEGG" id="tcu:Tcur_3468"/>
<evidence type="ECO:0000313" key="4">
    <source>
        <dbReference type="Proteomes" id="UP000001918"/>
    </source>
</evidence>
<dbReference type="GO" id="GO:0006269">
    <property type="term" value="P:DNA replication, synthesis of primer"/>
    <property type="evidence" value="ECO:0007669"/>
    <property type="project" value="TreeGrafter"/>
</dbReference>
<dbReference type="Gene3D" id="3.40.1360.10">
    <property type="match status" value="1"/>
</dbReference>
<dbReference type="STRING" id="471852.Tcur_3468"/>
<dbReference type="Proteomes" id="UP000001918">
    <property type="component" value="Chromosome"/>
</dbReference>
<dbReference type="InterPro" id="IPR050219">
    <property type="entry name" value="DnaG_primase"/>
</dbReference>